<dbReference type="CDD" id="cd01335">
    <property type="entry name" value="Radical_SAM"/>
    <property type="match status" value="1"/>
</dbReference>
<dbReference type="InterPro" id="IPR058240">
    <property type="entry name" value="rSAM_sf"/>
</dbReference>
<dbReference type="InterPro" id="IPR006638">
    <property type="entry name" value="Elp3/MiaA/NifB-like_rSAM"/>
</dbReference>
<dbReference type="AlphaFoldDB" id="A0A069E9C3"/>
<feature type="binding site" evidence="15">
    <location>
        <position position="324"/>
    </location>
    <ligand>
        <name>S-adenosyl-L-methionine</name>
        <dbReference type="ChEBI" id="CHEBI:59789"/>
        <label>1</label>
    </ligand>
</feature>
<comment type="caution">
    <text evidence="18">The sequence shown here is derived from an EMBL/GenBank/DDBJ whole genome shotgun (WGS) entry which is preliminary data.</text>
</comment>
<dbReference type="SFLD" id="SFLDS00029">
    <property type="entry name" value="Radical_SAM"/>
    <property type="match status" value="1"/>
</dbReference>
<evidence type="ECO:0000259" key="17">
    <source>
        <dbReference type="PROSITE" id="PS51918"/>
    </source>
</evidence>
<keyword evidence="12 14" id="KW-0627">Porphyrin biosynthesis</keyword>
<accession>A0A069E9C3</accession>
<comment type="pathway">
    <text evidence="2 14">Porphyrin-containing compound metabolism; protoporphyrin-IX biosynthesis; protoporphyrinogen-IX from coproporphyrinogen-III (AdoMet route): step 1/1.</text>
</comment>
<feature type="binding site" evidence="15">
    <location>
        <begin position="62"/>
        <end position="64"/>
    </location>
    <ligand>
        <name>S-adenosyl-L-methionine</name>
        <dbReference type="ChEBI" id="CHEBI:59789"/>
        <label>2</label>
    </ligand>
</feature>
<comment type="subcellular location">
    <subcellularLocation>
        <location evidence="1 14">Cytoplasm</location>
    </subcellularLocation>
</comment>
<dbReference type="EC" id="1.3.98.3" evidence="14"/>
<dbReference type="STRING" id="1280949.HAD_08100"/>
<keyword evidence="5 14" id="KW-0004">4Fe-4S</keyword>
<evidence type="ECO:0000256" key="13">
    <source>
        <dbReference type="ARBA" id="ARBA00048321"/>
    </source>
</evidence>
<feature type="binding site" evidence="15">
    <location>
        <position position="50"/>
    </location>
    <ligand>
        <name>S-adenosyl-L-methionine</name>
        <dbReference type="ChEBI" id="CHEBI:59789"/>
        <label>1</label>
    </ligand>
</feature>
<dbReference type="GO" id="GO:0006782">
    <property type="term" value="P:protoporphyrinogen IX biosynthetic process"/>
    <property type="evidence" value="ECO:0007669"/>
    <property type="project" value="UniProtKB-UniPathway"/>
</dbReference>
<evidence type="ECO:0000313" key="19">
    <source>
        <dbReference type="Proteomes" id="UP000027446"/>
    </source>
</evidence>
<dbReference type="eggNOG" id="COG0635">
    <property type="taxonomic scope" value="Bacteria"/>
</dbReference>
<keyword evidence="9 14" id="KW-0560">Oxidoreductase</keyword>
<keyword evidence="7 14" id="KW-0949">S-adenosyl-L-methionine</keyword>
<dbReference type="SFLD" id="SFLDG01082">
    <property type="entry name" value="B12-binding_domain_containing"/>
    <property type="match status" value="1"/>
</dbReference>
<feature type="binding site" evidence="16">
    <location>
        <position position="60"/>
    </location>
    <ligand>
        <name>[4Fe-4S] cluster</name>
        <dbReference type="ChEBI" id="CHEBI:49883"/>
        <note>4Fe-4S-S-AdoMet</note>
    </ligand>
</feature>
<keyword evidence="8 14" id="KW-0479">Metal-binding</keyword>
<dbReference type="UniPathway" id="UPA00251">
    <property type="reaction ID" value="UER00323"/>
</dbReference>
<feature type="binding site" evidence="15">
    <location>
        <position position="140"/>
    </location>
    <ligand>
        <name>S-adenosyl-L-methionine</name>
        <dbReference type="ChEBI" id="CHEBI:59789"/>
        <label>1</label>
    </ligand>
</feature>
<evidence type="ECO:0000256" key="8">
    <source>
        <dbReference type="ARBA" id="ARBA00022723"/>
    </source>
</evidence>
<evidence type="ECO:0000256" key="14">
    <source>
        <dbReference type="PIRNR" id="PIRNR000167"/>
    </source>
</evidence>
<evidence type="ECO:0000256" key="1">
    <source>
        <dbReference type="ARBA" id="ARBA00004496"/>
    </source>
</evidence>
<keyword evidence="6 14" id="KW-0963">Cytoplasm</keyword>
<keyword evidence="11 14" id="KW-0411">Iron-sulfur</keyword>
<evidence type="ECO:0000256" key="10">
    <source>
        <dbReference type="ARBA" id="ARBA00023004"/>
    </source>
</evidence>
<dbReference type="InterPro" id="IPR007197">
    <property type="entry name" value="rSAM"/>
</dbReference>
<dbReference type="PANTHER" id="PTHR13932:SF6">
    <property type="entry name" value="OXYGEN-INDEPENDENT COPROPORPHYRINOGEN III OXIDASE"/>
    <property type="match status" value="1"/>
</dbReference>
<evidence type="ECO:0000256" key="7">
    <source>
        <dbReference type="ARBA" id="ARBA00022691"/>
    </source>
</evidence>
<evidence type="ECO:0000256" key="9">
    <source>
        <dbReference type="ARBA" id="ARBA00023002"/>
    </source>
</evidence>
<feature type="binding site" evidence="15">
    <location>
        <position position="167"/>
    </location>
    <ligand>
        <name>S-adenosyl-L-methionine</name>
        <dbReference type="ChEBI" id="CHEBI:59789"/>
        <label>2</label>
    </ligand>
</feature>
<comment type="subunit">
    <text evidence="4">Monomer.</text>
</comment>
<dbReference type="GO" id="GO:0004109">
    <property type="term" value="F:coproporphyrinogen oxidase activity"/>
    <property type="evidence" value="ECO:0007669"/>
    <property type="project" value="InterPro"/>
</dbReference>
<dbReference type="PIRSF" id="PIRSF000167">
    <property type="entry name" value="HemN"/>
    <property type="match status" value="1"/>
</dbReference>
<dbReference type="EMBL" id="ARYH01000001">
    <property type="protein sequence ID" value="KCZ85631.1"/>
    <property type="molecule type" value="Genomic_DNA"/>
</dbReference>
<keyword evidence="19" id="KW-1185">Reference proteome</keyword>
<feature type="binding site" evidence="15">
    <location>
        <position position="107"/>
    </location>
    <ligand>
        <name>S-adenosyl-L-methionine</name>
        <dbReference type="ChEBI" id="CHEBI:59789"/>
        <label>1</label>
    </ligand>
</feature>
<dbReference type="GO" id="GO:0051989">
    <property type="term" value="F:coproporphyrinogen dehydrogenase activity"/>
    <property type="evidence" value="ECO:0007669"/>
    <property type="project" value="UniProtKB-EC"/>
</dbReference>
<feature type="binding site" evidence="16">
    <location>
        <position position="56"/>
    </location>
    <ligand>
        <name>[4Fe-4S] cluster</name>
        <dbReference type="ChEBI" id="CHEBI:49883"/>
        <note>4Fe-4S-S-AdoMet</note>
    </ligand>
</feature>
<comment type="similarity">
    <text evidence="3 14">Belongs to the anaerobic coproporphyrinogen-III oxidase family.</text>
</comment>
<dbReference type="Gene3D" id="1.10.10.920">
    <property type="match status" value="1"/>
</dbReference>
<dbReference type="SUPFAM" id="SSF102114">
    <property type="entry name" value="Radical SAM enzymes"/>
    <property type="match status" value="1"/>
</dbReference>
<dbReference type="GO" id="GO:0046872">
    <property type="term" value="F:metal ion binding"/>
    <property type="evidence" value="ECO:0007669"/>
    <property type="project" value="UniProtKB-KW"/>
</dbReference>
<gene>
    <name evidence="18" type="ORF">HAD_08100</name>
</gene>
<dbReference type="GO" id="GO:0051539">
    <property type="term" value="F:4 iron, 4 sulfur cluster binding"/>
    <property type="evidence" value="ECO:0007669"/>
    <property type="project" value="UniProtKB-KW"/>
</dbReference>
<dbReference type="SFLD" id="SFLDG01065">
    <property type="entry name" value="anaerobic_coproporphyrinogen-I"/>
    <property type="match status" value="1"/>
</dbReference>
<dbReference type="Gene3D" id="3.20.20.70">
    <property type="entry name" value="Aldolase class I"/>
    <property type="match status" value="1"/>
</dbReference>
<sequence length="449" mass="48765">MKQAWKTFATRPVPRYTSYPTAADFSPRVAGDEARAWAASVTPDAPISVYMHVPFCEKLCFYCGCATSVPNGYRRIGTYLETLHQEIDVWAKALGPHAGMAHLHFGGGSPNALSAEDFKALVAHAEEAFGTQPGMEVAVEVDPRTLTPDFIEAMAEAGVSRVSFGVQTLAPKVQEAVGRIQPKELLVDGIERLRAVGIHAINMDLMYGLPFQTVEDVVEAARFAAEMGAARVSFFGYAHVPWFAKHQSAIDESALPGLEERFRQAEAGAAALTGAGFHAIGLDHFAAQTDPLTRAARGGTLRRNFQGYTDDPCDTLIGIGSTSISQFRQGYVQNFKSRTAWAAAVEDGRLPSERGIELTEDDRLRGRAIEKLMCQLWVDVDVTCREMGAAPGALDDALETARFLESAGLCRIDGSVVSVPKESRLLLRTVAQCFDGRYKPVEARHAKAV</sequence>
<dbReference type="SMART" id="SM00729">
    <property type="entry name" value="Elp3"/>
    <property type="match status" value="1"/>
</dbReference>
<evidence type="ECO:0000256" key="3">
    <source>
        <dbReference type="ARBA" id="ARBA00005493"/>
    </source>
</evidence>
<dbReference type="InterPro" id="IPR004558">
    <property type="entry name" value="Coprogen_oxidase_HemN"/>
</dbReference>
<name>A0A069E9C3_9PROT</name>
<comment type="cofactor">
    <cofactor evidence="14 16">
        <name>[4Fe-4S] cluster</name>
        <dbReference type="ChEBI" id="CHEBI:49883"/>
    </cofactor>
    <text evidence="14 16">Binds 1 [4Fe-4S] cluster. The cluster is coordinated with 3 cysteines and an exchangeable S-adenosyl-L-methionine.</text>
</comment>
<dbReference type="PANTHER" id="PTHR13932">
    <property type="entry name" value="COPROPORPHYRINIGEN III OXIDASE"/>
    <property type="match status" value="1"/>
</dbReference>
<dbReference type="PATRIC" id="fig|1280949.3.peg.1651"/>
<organism evidence="18 19">
    <name type="scientific">Hyphomonas adhaerens MHS-3</name>
    <dbReference type="NCBI Taxonomy" id="1280949"/>
    <lineage>
        <taxon>Bacteria</taxon>
        <taxon>Pseudomonadati</taxon>
        <taxon>Pseudomonadota</taxon>
        <taxon>Alphaproteobacteria</taxon>
        <taxon>Hyphomonadales</taxon>
        <taxon>Hyphomonadaceae</taxon>
        <taxon>Hyphomonas</taxon>
    </lineage>
</organism>
<evidence type="ECO:0000256" key="15">
    <source>
        <dbReference type="PIRSR" id="PIRSR000167-1"/>
    </source>
</evidence>
<dbReference type="GO" id="GO:0005737">
    <property type="term" value="C:cytoplasm"/>
    <property type="evidence" value="ECO:0007669"/>
    <property type="project" value="UniProtKB-SubCell"/>
</dbReference>
<dbReference type="InterPro" id="IPR013785">
    <property type="entry name" value="Aldolase_TIM"/>
</dbReference>
<evidence type="ECO:0000256" key="6">
    <source>
        <dbReference type="ARBA" id="ARBA00022490"/>
    </source>
</evidence>
<dbReference type="OrthoDB" id="9808022at2"/>
<dbReference type="Pfam" id="PF04055">
    <property type="entry name" value="Radical_SAM"/>
    <property type="match status" value="1"/>
</dbReference>
<feature type="binding site" evidence="15">
    <location>
        <position position="238"/>
    </location>
    <ligand>
        <name>S-adenosyl-L-methionine</name>
        <dbReference type="ChEBI" id="CHEBI:59789"/>
        <label>2</label>
    </ligand>
</feature>
<dbReference type="InterPro" id="IPR034505">
    <property type="entry name" value="Coproporphyrinogen-III_oxidase"/>
</dbReference>
<evidence type="ECO:0000256" key="16">
    <source>
        <dbReference type="PIRSR" id="PIRSR000167-2"/>
    </source>
</evidence>
<feature type="binding site" evidence="15">
    <location>
        <position position="179"/>
    </location>
    <ligand>
        <name>S-adenosyl-L-methionine</name>
        <dbReference type="ChEBI" id="CHEBI:59789"/>
        <label>2</label>
    </ligand>
</feature>
<dbReference type="NCBIfam" id="TIGR00538">
    <property type="entry name" value="hemN"/>
    <property type="match status" value="1"/>
</dbReference>
<evidence type="ECO:0000256" key="4">
    <source>
        <dbReference type="ARBA" id="ARBA00011245"/>
    </source>
</evidence>
<dbReference type="PROSITE" id="PS51918">
    <property type="entry name" value="RADICAL_SAM"/>
    <property type="match status" value="1"/>
</dbReference>
<evidence type="ECO:0000256" key="5">
    <source>
        <dbReference type="ARBA" id="ARBA00022485"/>
    </source>
</evidence>
<feature type="binding site" evidence="16">
    <location>
        <position position="63"/>
    </location>
    <ligand>
        <name>[4Fe-4S] cluster</name>
        <dbReference type="ChEBI" id="CHEBI:49883"/>
        <note>4Fe-4S-S-AdoMet</note>
    </ligand>
</feature>
<keyword evidence="10 14" id="KW-0408">Iron</keyword>
<protein>
    <recommendedName>
        <fullName evidence="14">Coproporphyrinogen-III oxidase</fullName>
        <ecNumber evidence="14">1.3.98.3</ecNumber>
    </recommendedName>
</protein>
<comment type="catalytic activity">
    <reaction evidence="13 14">
        <text>coproporphyrinogen III + 2 S-adenosyl-L-methionine = protoporphyrinogen IX + 2 5'-deoxyadenosine + 2 L-methionine + 2 CO2</text>
        <dbReference type="Rhea" id="RHEA:15425"/>
        <dbReference type="ChEBI" id="CHEBI:16526"/>
        <dbReference type="ChEBI" id="CHEBI:17319"/>
        <dbReference type="ChEBI" id="CHEBI:57307"/>
        <dbReference type="ChEBI" id="CHEBI:57309"/>
        <dbReference type="ChEBI" id="CHEBI:57844"/>
        <dbReference type="ChEBI" id="CHEBI:59789"/>
        <dbReference type="EC" id="1.3.98.3"/>
    </reaction>
</comment>
<evidence type="ECO:0000256" key="12">
    <source>
        <dbReference type="ARBA" id="ARBA00023244"/>
    </source>
</evidence>
<reference evidence="18 19" key="1">
    <citation type="journal article" date="2014" name="Antonie Van Leeuwenhoek">
        <title>Hyphomonas beringensis sp. nov. and Hyphomonas chukchiensis sp. nov., isolated from surface seawater of the Bering Sea and Chukchi Sea.</title>
        <authorList>
            <person name="Li C."/>
            <person name="Lai Q."/>
            <person name="Li G."/>
            <person name="Dong C."/>
            <person name="Wang J."/>
            <person name="Liao Y."/>
            <person name="Shao Z."/>
        </authorList>
    </citation>
    <scope>NUCLEOTIDE SEQUENCE [LARGE SCALE GENOMIC DNA]</scope>
    <source>
        <strain evidence="18 19">MHS-3</strain>
    </source>
</reference>
<evidence type="ECO:0000256" key="2">
    <source>
        <dbReference type="ARBA" id="ARBA00004785"/>
    </source>
</evidence>
<proteinExistence type="inferred from homology"/>
<dbReference type="Proteomes" id="UP000027446">
    <property type="component" value="Unassembled WGS sequence"/>
</dbReference>
<dbReference type="RefSeq" id="WP_035570429.1">
    <property type="nucleotide sequence ID" value="NZ_ARYH01000001.1"/>
</dbReference>
<evidence type="ECO:0000313" key="18">
    <source>
        <dbReference type="EMBL" id="KCZ85631.1"/>
    </source>
</evidence>
<feature type="binding site" evidence="15">
    <location>
        <position position="204"/>
    </location>
    <ligand>
        <name>S-adenosyl-L-methionine</name>
        <dbReference type="ChEBI" id="CHEBI:59789"/>
        <label>2</label>
    </ligand>
</feature>
<evidence type="ECO:0000256" key="11">
    <source>
        <dbReference type="ARBA" id="ARBA00023014"/>
    </source>
</evidence>
<feature type="domain" description="Radical SAM core" evidence="17">
    <location>
        <begin position="41"/>
        <end position="275"/>
    </location>
</feature>